<dbReference type="Pfam" id="PF25137">
    <property type="entry name" value="ADH_Fe_C"/>
    <property type="match status" value="1"/>
</dbReference>
<reference evidence="4 5" key="1">
    <citation type="journal article" date="2019" name="Int. J. Syst. Evol. Microbiol.">
        <title>The Global Catalogue of Microorganisms (GCM) 10K type strain sequencing project: providing services to taxonomists for standard genome sequencing and annotation.</title>
        <authorList>
            <consortium name="The Broad Institute Genomics Platform"/>
            <consortium name="The Broad Institute Genome Sequencing Center for Infectious Disease"/>
            <person name="Wu L."/>
            <person name="Ma J."/>
        </authorList>
    </citation>
    <scope>NUCLEOTIDE SEQUENCE [LARGE SCALE GENOMIC DNA]</scope>
    <source>
        <strain evidence="4 5">XZYJT29</strain>
    </source>
</reference>
<dbReference type="Gene3D" id="1.20.1090.10">
    <property type="entry name" value="Dehydroquinate synthase-like - alpha domain"/>
    <property type="match status" value="1"/>
</dbReference>
<dbReference type="PANTHER" id="PTHR11496:SF83">
    <property type="entry name" value="HYDROXYACID-OXOACID TRANSHYDROGENASE, MITOCHONDRIAL"/>
    <property type="match status" value="1"/>
</dbReference>
<accession>A0ABD5Y436</accession>
<dbReference type="CDD" id="cd14866">
    <property type="entry name" value="Fe-ADH-like"/>
    <property type="match status" value="1"/>
</dbReference>
<dbReference type="Gene3D" id="3.40.50.1970">
    <property type="match status" value="1"/>
</dbReference>
<feature type="domain" description="Fe-containing alcohol dehydrogenase-like C-terminal" evidence="3">
    <location>
        <begin position="212"/>
        <end position="410"/>
    </location>
</feature>
<dbReference type="GO" id="GO:0016491">
    <property type="term" value="F:oxidoreductase activity"/>
    <property type="evidence" value="ECO:0007669"/>
    <property type="project" value="UniProtKB-KW"/>
</dbReference>
<evidence type="ECO:0000259" key="3">
    <source>
        <dbReference type="Pfam" id="PF25137"/>
    </source>
</evidence>
<dbReference type="InterPro" id="IPR039697">
    <property type="entry name" value="Alcohol_dehydrogenase_Fe"/>
</dbReference>
<organism evidence="4 5">
    <name type="scientific">Halosimplex aquaticum</name>
    <dbReference type="NCBI Taxonomy" id="3026162"/>
    <lineage>
        <taxon>Archaea</taxon>
        <taxon>Methanobacteriati</taxon>
        <taxon>Methanobacteriota</taxon>
        <taxon>Stenosarchaea group</taxon>
        <taxon>Halobacteria</taxon>
        <taxon>Halobacteriales</taxon>
        <taxon>Haloarculaceae</taxon>
        <taxon>Halosimplex</taxon>
    </lineage>
</organism>
<protein>
    <submittedName>
        <fullName evidence="4">Iron-containing alcohol dehydrogenase family protein</fullName>
    </submittedName>
</protein>
<name>A0ABD5Y436_9EURY</name>
<dbReference type="SUPFAM" id="SSF56796">
    <property type="entry name" value="Dehydroquinate synthase-like"/>
    <property type="match status" value="1"/>
</dbReference>
<dbReference type="AlphaFoldDB" id="A0ABD5Y436"/>
<evidence type="ECO:0000313" key="4">
    <source>
        <dbReference type="EMBL" id="MFC7142110.1"/>
    </source>
</evidence>
<sequence>MASDTRRFERGFSFDYDPGELRCARGCVADLDTILAERGVDDALVVTGSNVGANRDVMDPVEAGLGERLAGVFDETTPAKHLRTGLDGALRVREDGIDALVAVGSGSSLDVAKVISALTSHDDVRAAAERALETGEVTVAPDGDPTPVVAVPTTLAGADLSVIAGVGLTLDPAGLSDRDIPNGSVADRRLMPTALCYDPALFETTPKGVLCASAMNGFDKAVECLYSRYRTPVTDGTAMRALSLMQSGFETLPADSMDEGKLYDAVAGVVLAQYGISTPGTYRASIIHAFGHGFSHDYDAHQGTIHGILAPHVLRYVFDEVHGRRDLLAEAFGVDDAAVGDDETAERVVDAVAAVSDDLELPSRLRAVDGLSRDDFPAIAEAIRDDGLMNGTPDGLDPSTADIEAVLDEAW</sequence>
<dbReference type="RefSeq" id="WP_274323184.1">
    <property type="nucleotide sequence ID" value="NZ_CP118158.1"/>
</dbReference>
<dbReference type="GeneID" id="78822444"/>
<evidence type="ECO:0000259" key="2">
    <source>
        <dbReference type="Pfam" id="PF00465"/>
    </source>
</evidence>
<dbReference type="Pfam" id="PF00465">
    <property type="entry name" value="Fe-ADH"/>
    <property type="match status" value="1"/>
</dbReference>
<keyword evidence="5" id="KW-1185">Reference proteome</keyword>
<evidence type="ECO:0000256" key="1">
    <source>
        <dbReference type="ARBA" id="ARBA00023002"/>
    </source>
</evidence>
<dbReference type="InterPro" id="IPR001670">
    <property type="entry name" value="ADH_Fe/GldA"/>
</dbReference>
<gene>
    <name evidence="4" type="ORF">ACFQMA_20020</name>
</gene>
<comment type="caution">
    <text evidence="4">The sequence shown here is derived from an EMBL/GenBank/DDBJ whole genome shotgun (WGS) entry which is preliminary data.</text>
</comment>
<keyword evidence="1" id="KW-0560">Oxidoreductase</keyword>
<dbReference type="Proteomes" id="UP001596432">
    <property type="component" value="Unassembled WGS sequence"/>
</dbReference>
<evidence type="ECO:0000313" key="5">
    <source>
        <dbReference type="Proteomes" id="UP001596432"/>
    </source>
</evidence>
<dbReference type="InterPro" id="IPR056798">
    <property type="entry name" value="ADH_Fe_C"/>
</dbReference>
<feature type="domain" description="Alcohol dehydrogenase iron-type/glycerol dehydrogenase GldA" evidence="2">
    <location>
        <begin position="18"/>
        <end position="165"/>
    </location>
</feature>
<dbReference type="EMBL" id="JBHTAS010000001">
    <property type="protein sequence ID" value="MFC7142110.1"/>
    <property type="molecule type" value="Genomic_DNA"/>
</dbReference>
<proteinExistence type="predicted"/>
<dbReference type="PANTHER" id="PTHR11496">
    <property type="entry name" value="ALCOHOL DEHYDROGENASE"/>
    <property type="match status" value="1"/>
</dbReference>